<gene>
    <name evidence="2" type="ORF">HK097_001660</name>
</gene>
<dbReference type="EMBL" id="JADGJD010001336">
    <property type="protein sequence ID" value="KAJ3043742.1"/>
    <property type="molecule type" value="Genomic_DNA"/>
</dbReference>
<comment type="caution">
    <text evidence="2">The sequence shown here is derived from an EMBL/GenBank/DDBJ whole genome shotgun (WGS) entry which is preliminary data.</text>
</comment>
<proteinExistence type="predicted"/>
<keyword evidence="3" id="KW-1185">Reference proteome</keyword>
<dbReference type="AlphaFoldDB" id="A0AAD5WYT7"/>
<accession>A0AAD5WYT7</accession>
<evidence type="ECO:0000313" key="2">
    <source>
        <dbReference type="EMBL" id="KAJ3043742.1"/>
    </source>
</evidence>
<protein>
    <submittedName>
        <fullName evidence="2">Uncharacterized protein</fullName>
    </submittedName>
</protein>
<name>A0AAD5WYT7_9FUNG</name>
<dbReference type="Proteomes" id="UP001212841">
    <property type="component" value="Unassembled WGS sequence"/>
</dbReference>
<feature type="region of interest" description="Disordered" evidence="1">
    <location>
        <begin position="251"/>
        <end position="280"/>
    </location>
</feature>
<reference evidence="2" key="1">
    <citation type="submission" date="2020-05" db="EMBL/GenBank/DDBJ databases">
        <title>Phylogenomic resolution of chytrid fungi.</title>
        <authorList>
            <person name="Stajich J.E."/>
            <person name="Amses K."/>
            <person name="Simmons R."/>
            <person name="Seto K."/>
            <person name="Myers J."/>
            <person name="Bonds A."/>
            <person name="Quandt C.A."/>
            <person name="Barry K."/>
            <person name="Liu P."/>
            <person name="Grigoriev I."/>
            <person name="Longcore J.E."/>
            <person name="James T.Y."/>
        </authorList>
    </citation>
    <scope>NUCLEOTIDE SEQUENCE</scope>
    <source>
        <strain evidence="2">JEL0318</strain>
    </source>
</reference>
<evidence type="ECO:0000256" key="1">
    <source>
        <dbReference type="SAM" id="MobiDB-lite"/>
    </source>
</evidence>
<feature type="non-terminal residue" evidence="2">
    <location>
        <position position="280"/>
    </location>
</feature>
<evidence type="ECO:0000313" key="3">
    <source>
        <dbReference type="Proteomes" id="UP001212841"/>
    </source>
</evidence>
<organism evidence="2 3">
    <name type="scientific">Rhizophlyctis rosea</name>
    <dbReference type="NCBI Taxonomy" id="64517"/>
    <lineage>
        <taxon>Eukaryota</taxon>
        <taxon>Fungi</taxon>
        <taxon>Fungi incertae sedis</taxon>
        <taxon>Chytridiomycota</taxon>
        <taxon>Chytridiomycota incertae sedis</taxon>
        <taxon>Chytridiomycetes</taxon>
        <taxon>Rhizophlyctidales</taxon>
        <taxon>Rhizophlyctidaceae</taxon>
        <taxon>Rhizophlyctis</taxon>
    </lineage>
</organism>
<feature type="compositionally biased region" description="Polar residues" evidence="1">
    <location>
        <begin position="194"/>
        <end position="212"/>
    </location>
</feature>
<sequence>MQAQFASPASAAVSQFGSAANAMSPPIPMPAVSQPFDHPLIQSMGQTLGQNPMAMAPPQMPLQQGGAPLAAQPAPAQPGAQPIAVPLIMPGANGQMQTSFALVSPQILLQAALANGGQSIPGLGGAGLGADQGGQANIVTSLLQVIGNLLGNQQQQQPAMPQPPVQQPSALQQIASMAQGLGQAQMSAGGILQQPAQASQPLGQSSPANAARTSVVEGLGASPEISNLNLHSSPSSVASSLTNLAAPAVQNCVPRSSPSNPAGLPAGMSDGVSGPSHATT</sequence>
<feature type="region of interest" description="Disordered" evidence="1">
    <location>
        <begin position="192"/>
        <end position="215"/>
    </location>
</feature>